<evidence type="ECO:0000256" key="4">
    <source>
        <dbReference type="ARBA" id="ARBA00023136"/>
    </source>
</evidence>
<feature type="compositionally biased region" description="Basic and acidic residues" evidence="6">
    <location>
        <begin position="346"/>
        <end position="362"/>
    </location>
</feature>
<dbReference type="GO" id="GO:0016020">
    <property type="term" value="C:membrane"/>
    <property type="evidence" value="ECO:0007669"/>
    <property type="project" value="UniProtKB-SubCell"/>
</dbReference>
<feature type="compositionally biased region" description="Basic and acidic residues" evidence="6">
    <location>
        <begin position="424"/>
        <end position="436"/>
    </location>
</feature>
<reference evidence="9" key="1">
    <citation type="submission" date="2019-11" db="EMBL/GenBank/DDBJ databases">
        <title>Bipolaris sorokiniana Genome sequencing.</title>
        <authorList>
            <person name="Wang H."/>
        </authorList>
    </citation>
    <scope>NUCLEOTIDE SEQUENCE</scope>
</reference>
<evidence type="ECO:0000313" key="10">
    <source>
        <dbReference type="Proteomes" id="UP000624244"/>
    </source>
</evidence>
<proteinExistence type="inferred from homology"/>
<feature type="transmembrane region" description="Helical" evidence="7">
    <location>
        <begin position="144"/>
        <end position="166"/>
    </location>
</feature>
<keyword evidence="4 7" id="KW-0472">Membrane</keyword>
<evidence type="ECO:0000256" key="5">
    <source>
        <dbReference type="ARBA" id="ARBA00038359"/>
    </source>
</evidence>
<comment type="caution">
    <text evidence="9">The sequence shown here is derived from an EMBL/GenBank/DDBJ whole genome shotgun (WGS) entry which is preliminary data.</text>
</comment>
<protein>
    <recommendedName>
        <fullName evidence="8">Rhodopsin domain-containing protein</fullName>
    </recommendedName>
</protein>
<feature type="region of interest" description="Disordered" evidence="6">
    <location>
        <begin position="410"/>
        <end position="461"/>
    </location>
</feature>
<dbReference type="Proteomes" id="UP000624244">
    <property type="component" value="Unassembled WGS sequence"/>
</dbReference>
<evidence type="ECO:0000256" key="2">
    <source>
        <dbReference type="ARBA" id="ARBA00022692"/>
    </source>
</evidence>
<evidence type="ECO:0000256" key="1">
    <source>
        <dbReference type="ARBA" id="ARBA00004141"/>
    </source>
</evidence>
<feature type="region of interest" description="Disordered" evidence="6">
    <location>
        <begin position="346"/>
        <end position="381"/>
    </location>
</feature>
<evidence type="ECO:0000256" key="3">
    <source>
        <dbReference type="ARBA" id="ARBA00022989"/>
    </source>
</evidence>
<gene>
    <name evidence="9" type="ORF">GGP41_010704</name>
</gene>
<evidence type="ECO:0000256" key="6">
    <source>
        <dbReference type="SAM" id="MobiDB-lite"/>
    </source>
</evidence>
<dbReference type="InterPro" id="IPR049326">
    <property type="entry name" value="Rhodopsin_dom_fungi"/>
</dbReference>
<sequence>MQLPPASVVLSWPTPNYDDPVTRGPALIIVNSVFITLTFLIVAARLYTRIVIKRWFGVDDVFILLALLFAVCLTIVVLLANKSYGWDRHVWDIPISNFVPTYKIAMTAKVVFTAAASFTRLSLHCFYYRLVSDSGKSWLVHFNVFYTISCFVSFTCIAIFFCVPISNYWTLGAPAETCLNEADATLIVGIINCVADLLTTVTPIPLVMGLQMPLHQRLAVAFFFGMGFIVTAAGIVRTWFIYRSLYNEWDQTWYAYPLWIAAAVEIDLGVMCASAPVLKPLLAKIPWSLSGALTGGLSFKKSSLHTSKTLTTSQSAAFMSKRRSTAPQSVPELMYDKGHSYEMKNWEDAGTRHSNTDLERGSQETGSEDEERPKNGTTRWLEKLRTKTTSTRNSEDMTITLTSQVELKSEPAALRDGSASRYRSFHENHMPLDENHMPLPPSRPGRAASTNDQIRQSNSRI</sequence>
<feature type="transmembrane region" description="Helical" evidence="7">
    <location>
        <begin position="254"/>
        <end position="278"/>
    </location>
</feature>
<feature type="domain" description="Rhodopsin" evidence="8">
    <location>
        <begin position="44"/>
        <end position="283"/>
    </location>
</feature>
<comment type="subcellular location">
    <subcellularLocation>
        <location evidence="1">Membrane</location>
        <topology evidence="1">Multi-pass membrane protein</topology>
    </subcellularLocation>
</comment>
<name>A0A8H6DX18_COCSA</name>
<evidence type="ECO:0000259" key="8">
    <source>
        <dbReference type="Pfam" id="PF20684"/>
    </source>
</evidence>
<feature type="transmembrane region" description="Helical" evidence="7">
    <location>
        <begin position="186"/>
        <end position="206"/>
    </location>
</feature>
<feature type="transmembrane region" description="Helical" evidence="7">
    <location>
        <begin position="60"/>
        <end position="80"/>
    </location>
</feature>
<evidence type="ECO:0000313" key="9">
    <source>
        <dbReference type="EMBL" id="KAF5851013.1"/>
    </source>
</evidence>
<dbReference type="InterPro" id="IPR052337">
    <property type="entry name" value="SAT4-like"/>
</dbReference>
<keyword evidence="3 7" id="KW-1133">Transmembrane helix</keyword>
<feature type="compositionally biased region" description="Polar residues" evidence="6">
    <location>
        <begin position="448"/>
        <end position="461"/>
    </location>
</feature>
<dbReference type="PANTHER" id="PTHR33048:SF129">
    <property type="entry name" value="INTEGRAL MEMBRANE PROTEIN-RELATED"/>
    <property type="match status" value="1"/>
</dbReference>
<evidence type="ECO:0000256" key="7">
    <source>
        <dbReference type="SAM" id="Phobius"/>
    </source>
</evidence>
<organism evidence="9 10">
    <name type="scientific">Cochliobolus sativus</name>
    <name type="common">Common root rot and spot blotch fungus</name>
    <name type="synonym">Bipolaris sorokiniana</name>
    <dbReference type="NCBI Taxonomy" id="45130"/>
    <lineage>
        <taxon>Eukaryota</taxon>
        <taxon>Fungi</taxon>
        <taxon>Dikarya</taxon>
        <taxon>Ascomycota</taxon>
        <taxon>Pezizomycotina</taxon>
        <taxon>Dothideomycetes</taxon>
        <taxon>Pleosporomycetidae</taxon>
        <taxon>Pleosporales</taxon>
        <taxon>Pleosporineae</taxon>
        <taxon>Pleosporaceae</taxon>
        <taxon>Bipolaris</taxon>
    </lineage>
</organism>
<feature type="transmembrane region" description="Helical" evidence="7">
    <location>
        <begin position="26"/>
        <end position="48"/>
    </location>
</feature>
<feature type="transmembrane region" description="Helical" evidence="7">
    <location>
        <begin position="218"/>
        <end position="242"/>
    </location>
</feature>
<dbReference type="EMBL" id="WNKQ01000006">
    <property type="protein sequence ID" value="KAF5851013.1"/>
    <property type="molecule type" value="Genomic_DNA"/>
</dbReference>
<comment type="similarity">
    <text evidence="5">Belongs to the SAT4 family.</text>
</comment>
<dbReference type="AlphaFoldDB" id="A0A8H6DX18"/>
<keyword evidence="2 7" id="KW-0812">Transmembrane</keyword>
<accession>A0A8H6DX18</accession>
<dbReference type="Pfam" id="PF20684">
    <property type="entry name" value="Fung_rhodopsin"/>
    <property type="match status" value="1"/>
</dbReference>
<dbReference type="PANTHER" id="PTHR33048">
    <property type="entry name" value="PTH11-LIKE INTEGRAL MEMBRANE PROTEIN (AFU_ORTHOLOGUE AFUA_5G11245)"/>
    <property type="match status" value="1"/>
</dbReference>